<dbReference type="PANTHER" id="PTHR37461:SF1">
    <property type="entry name" value="ANTI-SIGMA-K FACTOR RSKA"/>
    <property type="match status" value="1"/>
</dbReference>
<dbReference type="GO" id="GO:0006417">
    <property type="term" value="P:regulation of translation"/>
    <property type="evidence" value="ECO:0007669"/>
    <property type="project" value="TreeGrafter"/>
</dbReference>
<dbReference type="PATRIC" id="fig|1608994.3.peg.2682"/>
<dbReference type="AlphaFoldDB" id="A0A0J6IQS9"/>
<comment type="caution">
    <text evidence="4">The sequence shown here is derived from an EMBL/GenBank/DDBJ whole genome shotgun (WGS) entry which is preliminary data.</text>
</comment>
<accession>A0A0J6IQS9</accession>
<evidence type="ECO:0000256" key="2">
    <source>
        <dbReference type="SAM" id="Phobius"/>
    </source>
</evidence>
<dbReference type="GO" id="GO:0005886">
    <property type="term" value="C:plasma membrane"/>
    <property type="evidence" value="ECO:0007669"/>
    <property type="project" value="InterPro"/>
</dbReference>
<keyword evidence="2" id="KW-1133">Transmembrane helix</keyword>
<dbReference type="InterPro" id="IPR018764">
    <property type="entry name" value="RskA_C"/>
</dbReference>
<feature type="transmembrane region" description="Helical" evidence="2">
    <location>
        <begin position="93"/>
        <end position="111"/>
    </location>
</feature>
<keyword evidence="2" id="KW-0812">Transmembrane</keyword>
<dbReference type="EMBL" id="JYLF01000003">
    <property type="protein sequence ID" value="KMN14367.1"/>
    <property type="molecule type" value="Genomic_DNA"/>
</dbReference>
<dbReference type="RefSeq" id="WP_048364182.1">
    <property type="nucleotide sequence ID" value="NZ_JYLF01000003.1"/>
</dbReference>
<feature type="domain" description="Anti-sigma K factor RskA C-terminal" evidence="3">
    <location>
        <begin position="118"/>
        <end position="215"/>
    </location>
</feature>
<proteinExistence type="predicted"/>
<sequence length="224" mass="24467">MNYQTPSLRRALAADYAIGLMPPLARKRFEHLLLEDAALRAELGHWHTHLMSLSQPLTEQPVPEQVWQTIVARIEPQKLHAPQKRPFWNRLRLSAALCTLVIVVGVSVLYLRDNVLYNATLLSGTAQPGLRIEAHADYLRVLPLQLAAIEPGRSLELWALPVEGKPVSLGLIPTGGEGMIGLSDRQQQLLKASVVLAVSLEPRGGSPTGQPTGPVLYQGPLAAL</sequence>
<dbReference type="Pfam" id="PF10099">
    <property type="entry name" value="RskA_C"/>
    <property type="match status" value="1"/>
</dbReference>
<dbReference type="Proteomes" id="UP000036325">
    <property type="component" value="Unassembled WGS sequence"/>
</dbReference>
<keyword evidence="2" id="KW-0472">Membrane</keyword>
<protein>
    <submittedName>
        <fullName evidence="4">Anti-sigma K factor</fullName>
    </submittedName>
</protein>
<evidence type="ECO:0000313" key="5">
    <source>
        <dbReference type="Proteomes" id="UP000036325"/>
    </source>
</evidence>
<reference evidence="4 5" key="1">
    <citation type="submission" date="2015-02" db="EMBL/GenBank/DDBJ databases">
        <title>Pseudomonas helleri sp. nov. and Pseudomonas weihenstephanensis sp. nov., isolated from raw cows milk.</title>
        <authorList>
            <person name="von Neubeck M."/>
            <person name="Huptas C."/>
            <person name="Wenning M."/>
            <person name="Scherer S."/>
        </authorList>
    </citation>
    <scope>NUCLEOTIDE SEQUENCE [LARGE SCALE GENOMIC DNA]</scope>
    <source>
        <strain evidence="4 5">DSM 29166</strain>
    </source>
</reference>
<evidence type="ECO:0000256" key="1">
    <source>
        <dbReference type="SAM" id="MobiDB-lite"/>
    </source>
</evidence>
<dbReference type="PANTHER" id="PTHR37461">
    <property type="entry name" value="ANTI-SIGMA-K FACTOR RSKA"/>
    <property type="match status" value="1"/>
</dbReference>
<evidence type="ECO:0000259" key="3">
    <source>
        <dbReference type="Pfam" id="PF10099"/>
    </source>
</evidence>
<dbReference type="OrthoDB" id="5298046at2"/>
<gene>
    <name evidence="4" type="ORF">TU86_10295</name>
</gene>
<feature type="region of interest" description="Disordered" evidence="1">
    <location>
        <begin position="203"/>
        <end position="224"/>
    </location>
</feature>
<dbReference type="STRING" id="1608994.TU86_10295"/>
<evidence type="ECO:0000313" key="4">
    <source>
        <dbReference type="EMBL" id="KMN14367.1"/>
    </source>
</evidence>
<organism evidence="4 5">
    <name type="scientific">Pseudomonas weihenstephanensis</name>
    <dbReference type="NCBI Taxonomy" id="1608994"/>
    <lineage>
        <taxon>Bacteria</taxon>
        <taxon>Pseudomonadati</taxon>
        <taxon>Pseudomonadota</taxon>
        <taxon>Gammaproteobacteria</taxon>
        <taxon>Pseudomonadales</taxon>
        <taxon>Pseudomonadaceae</taxon>
        <taxon>Pseudomonas</taxon>
    </lineage>
</organism>
<dbReference type="InterPro" id="IPR051474">
    <property type="entry name" value="Anti-sigma-K/W_factor"/>
</dbReference>
<dbReference type="GO" id="GO:0016989">
    <property type="term" value="F:sigma factor antagonist activity"/>
    <property type="evidence" value="ECO:0007669"/>
    <property type="project" value="TreeGrafter"/>
</dbReference>
<name>A0A0J6IQS9_9PSED</name>